<dbReference type="GO" id="GO:0032543">
    <property type="term" value="P:mitochondrial translation"/>
    <property type="evidence" value="ECO:0007669"/>
    <property type="project" value="UniProtKB-ARBA"/>
</dbReference>
<evidence type="ECO:0000256" key="1">
    <source>
        <dbReference type="ARBA" id="ARBA00010835"/>
    </source>
</evidence>
<evidence type="ECO:0000313" key="8">
    <source>
        <dbReference type="Proteomes" id="UP000235392"/>
    </source>
</evidence>
<dbReference type="STRING" id="200324.A0A2N5UBL4"/>
<evidence type="ECO:0000256" key="3">
    <source>
        <dbReference type="ARBA" id="ARBA00022917"/>
    </source>
</evidence>
<reference evidence="7 8" key="1">
    <citation type="submission" date="2017-11" db="EMBL/GenBank/DDBJ databases">
        <title>De novo assembly and phasing of dikaryotic genomes from two isolates of Puccinia coronata f. sp. avenae, the causal agent of oat crown rust.</title>
        <authorList>
            <person name="Miller M.E."/>
            <person name="Zhang Y."/>
            <person name="Omidvar V."/>
            <person name="Sperschneider J."/>
            <person name="Schwessinger B."/>
            <person name="Raley C."/>
            <person name="Palmer J.M."/>
            <person name="Garnica D."/>
            <person name="Upadhyaya N."/>
            <person name="Rathjen J."/>
            <person name="Taylor J.M."/>
            <person name="Park R.F."/>
            <person name="Dodds P.N."/>
            <person name="Hirsch C.D."/>
            <person name="Kianian S.F."/>
            <person name="Figueroa M."/>
        </authorList>
    </citation>
    <scope>NUCLEOTIDE SEQUENCE [LARGE SCALE GENOMIC DNA]</scope>
    <source>
        <strain evidence="6">12NC29</strain>
        <strain evidence="5">12SD80</strain>
    </source>
</reference>
<keyword evidence="3" id="KW-0648">Protein biosynthesis</keyword>
<comment type="caution">
    <text evidence="6">The sequence shown here is derived from an EMBL/GenBank/DDBJ whole genome shotgun (WGS) entry which is preliminary data.</text>
</comment>
<name>A0A2N5UBL4_9BASI</name>
<dbReference type="InterPro" id="IPR005139">
    <property type="entry name" value="PCRF"/>
</dbReference>
<dbReference type="OrthoDB" id="2019491at2759"/>
<keyword evidence="2" id="KW-0488">Methylation</keyword>
<dbReference type="SUPFAM" id="SSF75620">
    <property type="entry name" value="Release factor"/>
    <property type="match status" value="1"/>
</dbReference>
<dbReference type="EMBL" id="PGCI01000493">
    <property type="protein sequence ID" value="PLW25974.1"/>
    <property type="molecule type" value="Genomic_DNA"/>
</dbReference>
<proteinExistence type="inferred from homology"/>
<dbReference type="Pfam" id="PF03462">
    <property type="entry name" value="PCRF"/>
    <property type="match status" value="1"/>
</dbReference>
<dbReference type="AlphaFoldDB" id="A0A2N5UBL4"/>
<evidence type="ECO:0000259" key="4">
    <source>
        <dbReference type="PROSITE" id="PS00745"/>
    </source>
</evidence>
<feature type="domain" description="Prokaryotic-type class I peptide chain release factors" evidence="4">
    <location>
        <begin position="284"/>
        <end position="300"/>
    </location>
</feature>
<dbReference type="InterPro" id="IPR050057">
    <property type="entry name" value="Prokaryotic/Mito_RF"/>
</dbReference>
<keyword evidence="7" id="KW-1185">Reference proteome</keyword>
<dbReference type="FunFam" id="3.30.160.20:FF:000070">
    <property type="entry name" value="Related to MRF1-peptide chain release factor, mitochondrial"/>
    <property type="match status" value="1"/>
</dbReference>
<dbReference type="Proteomes" id="UP000235392">
    <property type="component" value="Unassembled WGS sequence"/>
</dbReference>
<dbReference type="Pfam" id="PF00472">
    <property type="entry name" value="RF-1"/>
    <property type="match status" value="1"/>
</dbReference>
<evidence type="ECO:0000313" key="7">
    <source>
        <dbReference type="Proteomes" id="UP000235388"/>
    </source>
</evidence>
<organism evidence="6 7">
    <name type="scientific">Puccinia coronata f. sp. avenae</name>
    <dbReference type="NCBI Taxonomy" id="200324"/>
    <lineage>
        <taxon>Eukaryota</taxon>
        <taxon>Fungi</taxon>
        <taxon>Dikarya</taxon>
        <taxon>Basidiomycota</taxon>
        <taxon>Pucciniomycotina</taxon>
        <taxon>Pucciniomycetes</taxon>
        <taxon>Pucciniales</taxon>
        <taxon>Pucciniaceae</taxon>
        <taxon>Puccinia</taxon>
    </lineage>
</organism>
<dbReference type="PROSITE" id="PS00745">
    <property type="entry name" value="RF_PROK_I"/>
    <property type="match status" value="1"/>
</dbReference>
<dbReference type="GO" id="GO:0005739">
    <property type="term" value="C:mitochondrion"/>
    <property type="evidence" value="ECO:0007669"/>
    <property type="project" value="GOC"/>
</dbReference>
<evidence type="ECO:0000313" key="6">
    <source>
        <dbReference type="EMBL" id="PLW35137.1"/>
    </source>
</evidence>
<sequence>MSLSALIPLLLKSHRTKRAASLLQQKHYSLGTDAFPDKQAAQLVQAARQLLHQASIIPSANTTTTTTTTTAAAKYELIKKQKAIQPLKLAVEKYEHLAALACELKTIAETDPDEGMREIARSELATVGETTGPGTVAGLRASVLAVGSPRPASYEQAALVEIKPGVGGVEASHFATLLMNLYARMATRKRWLIKPVSVEYMTSGQGQDGLREAVLEIQGHAVYASLRWEAGVHRVQRVPVMQNTAAIHTSTATVIVLPLSPPGSEEDASENLFSEKDIKLETMRSQGAGGQHVNKTESAVRLTHIPTGTVVSMQDSRSQHQNRERAYMILRARLLDLKLRQKQVETRDRRLAQVKSSSRSEKIRTYNFQQGRVTDHRIGLTLPRLNDIVEGGETLDIIWDGLEKAEEAQVVQALCSSTSQTT</sequence>
<dbReference type="InterPro" id="IPR000352">
    <property type="entry name" value="Pep_chain_release_fac_I"/>
</dbReference>
<dbReference type="PANTHER" id="PTHR43804">
    <property type="entry name" value="LD18447P"/>
    <property type="match status" value="1"/>
</dbReference>
<comment type="similarity">
    <text evidence="1">Belongs to the prokaryotic/mitochondrial release factor family.</text>
</comment>
<dbReference type="Proteomes" id="UP000235388">
    <property type="component" value="Unassembled WGS sequence"/>
</dbReference>
<gene>
    <name evidence="6" type="ORF">PCANC_20968</name>
    <name evidence="5" type="ORF">PCASD_21840</name>
</gene>
<evidence type="ECO:0000313" key="5">
    <source>
        <dbReference type="EMBL" id="PLW25974.1"/>
    </source>
</evidence>
<dbReference type="EMBL" id="PGCJ01000263">
    <property type="protein sequence ID" value="PLW35137.1"/>
    <property type="molecule type" value="Genomic_DNA"/>
</dbReference>
<protein>
    <recommendedName>
        <fullName evidence="4">Prokaryotic-type class I peptide chain release factors domain-containing protein</fullName>
    </recommendedName>
</protein>
<dbReference type="InterPro" id="IPR045853">
    <property type="entry name" value="Pep_chain_release_fac_I_sf"/>
</dbReference>
<accession>A0A2N5UBL4</accession>
<dbReference type="Gene3D" id="3.30.70.1660">
    <property type="match status" value="1"/>
</dbReference>
<dbReference type="SMART" id="SM00937">
    <property type="entry name" value="PCRF"/>
    <property type="match status" value="1"/>
</dbReference>
<dbReference type="PANTHER" id="PTHR43804:SF7">
    <property type="entry name" value="LD18447P"/>
    <property type="match status" value="1"/>
</dbReference>
<dbReference type="GO" id="GO:0003747">
    <property type="term" value="F:translation release factor activity"/>
    <property type="evidence" value="ECO:0007669"/>
    <property type="project" value="InterPro"/>
</dbReference>
<dbReference type="Gene3D" id="3.30.160.20">
    <property type="match status" value="1"/>
</dbReference>
<evidence type="ECO:0000256" key="2">
    <source>
        <dbReference type="ARBA" id="ARBA00022481"/>
    </source>
</evidence>